<feature type="region of interest" description="Disordered" evidence="1">
    <location>
        <begin position="1"/>
        <end position="23"/>
    </location>
</feature>
<reference evidence="2 3" key="1">
    <citation type="submission" date="2020-06" db="EMBL/GenBank/DDBJ databases">
        <title>Genome mining for natural products.</title>
        <authorList>
            <person name="Zhang B."/>
            <person name="Shi J."/>
            <person name="Ge H."/>
        </authorList>
    </citation>
    <scope>NUCLEOTIDE SEQUENCE [LARGE SCALE GENOMIC DNA]</scope>
    <source>
        <strain evidence="2 3">NA00687</strain>
    </source>
</reference>
<accession>A0A7H8N8J6</accession>
<sequence length="165" mass="17494">MNEMNEMSKMNETNGTDEMNEASGTLVPPPHWTAYGASTRYAAHCLGDGQVPCPAAARPARTPYAVDAWMAKHRNETGHARFTLATSATADLTDSADLTESADLAHSATSAGGTRPRAGHGPAAGWAPTLRAVAPALRLLAVVVLARADQGWSRVFDRALTRLNR</sequence>
<gene>
    <name evidence="2" type="ORF">HUT08_15545</name>
</gene>
<dbReference type="EMBL" id="CP054929">
    <property type="protein sequence ID" value="QKW50713.1"/>
    <property type="molecule type" value="Genomic_DNA"/>
</dbReference>
<feature type="region of interest" description="Disordered" evidence="1">
    <location>
        <begin position="103"/>
        <end position="122"/>
    </location>
</feature>
<protein>
    <submittedName>
        <fullName evidence="2">Uncharacterized protein</fullName>
    </submittedName>
</protein>
<proteinExistence type="predicted"/>
<dbReference type="AlphaFoldDB" id="A0A7H8N8J6"/>
<keyword evidence="3" id="KW-1185">Reference proteome</keyword>
<evidence type="ECO:0000313" key="2">
    <source>
        <dbReference type="EMBL" id="QKW50713.1"/>
    </source>
</evidence>
<organism evidence="2 3">
    <name type="scientific">Streptomyces buecherae</name>
    <dbReference type="NCBI Taxonomy" id="2763006"/>
    <lineage>
        <taxon>Bacteria</taxon>
        <taxon>Bacillati</taxon>
        <taxon>Actinomycetota</taxon>
        <taxon>Actinomycetes</taxon>
        <taxon>Kitasatosporales</taxon>
        <taxon>Streptomycetaceae</taxon>
        <taxon>Streptomyces</taxon>
    </lineage>
</organism>
<evidence type="ECO:0000313" key="3">
    <source>
        <dbReference type="Proteomes" id="UP000509303"/>
    </source>
</evidence>
<evidence type="ECO:0000256" key="1">
    <source>
        <dbReference type="SAM" id="MobiDB-lite"/>
    </source>
</evidence>
<dbReference type="RefSeq" id="WP_176162446.1">
    <property type="nucleotide sequence ID" value="NZ_CP054929.1"/>
</dbReference>
<name>A0A7H8N8J6_9ACTN</name>
<dbReference type="Proteomes" id="UP000509303">
    <property type="component" value="Chromosome"/>
</dbReference>
<feature type="compositionally biased region" description="Low complexity" evidence="1">
    <location>
        <begin position="1"/>
        <end position="14"/>
    </location>
</feature>